<dbReference type="KEGG" id="mcha:111012179"/>
<protein>
    <submittedName>
        <fullName evidence="2">Uncharacterized protein LOC111012179</fullName>
    </submittedName>
</protein>
<reference evidence="2" key="1">
    <citation type="submission" date="2025-08" db="UniProtKB">
        <authorList>
            <consortium name="RefSeq"/>
        </authorList>
    </citation>
    <scope>IDENTIFICATION</scope>
    <source>
        <strain evidence="2">OHB3-1</strain>
    </source>
</reference>
<evidence type="ECO:0000313" key="2">
    <source>
        <dbReference type="RefSeq" id="XP_022141927.1"/>
    </source>
</evidence>
<sequence>MNMQSWEDDEEEKQRLIKVVEYLEPVMAKELLCKFPDNSAFDFDYSQSTIWSPLVPRHYNSMDLDAITPIKLPSDSEMALEQTQKSSLKKATSNLKKKLLFNGFTVNFGLSKSGRKVKRMKNKKMASDFSPTPLQLQGSCYPNNKKGWSKLLKAATKHFKKKKKKDPASQMKLHF</sequence>
<dbReference type="PANTHER" id="PTHR34287">
    <property type="entry name" value="OS06G0551500 PROTEIN-RELATED"/>
    <property type="match status" value="1"/>
</dbReference>
<name>A0A6J1CL72_MOMCH</name>
<dbReference type="PANTHER" id="PTHR34287:SF4">
    <property type="entry name" value="OS04G0504200 PROTEIN"/>
    <property type="match status" value="1"/>
</dbReference>
<organism evidence="1 2">
    <name type="scientific">Momordica charantia</name>
    <name type="common">Bitter gourd</name>
    <name type="synonym">Balsam pear</name>
    <dbReference type="NCBI Taxonomy" id="3673"/>
    <lineage>
        <taxon>Eukaryota</taxon>
        <taxon>Viridiplantae</taxon>
        <taxon>Streptophyta</taxon>
        <taxon>Embryophyta</taxon>
        <taxon>Tracheophyta</taxon>
        <taxon>Spermatophyta</taxon>
        <taxon>Magnoliopsida</taxon>
        <taxon>eudicotyledons</taxon>
        <taxon>Gunneridae</taxon>
        <taxon>Pentapetalae</taxon>
        <taxon>rosids</taxon>
        <taxon>fabids</taxon>
        <taxon>Cucurbitales</taxon>
        <taxon>Cucurbitaceae</taxon>
        <taxon>Momordiceae</taxon>
        <taxon>Momordica</taxon>
    </lineage>
</organism>
<dbReference type="GeneID" id="111012179"/>
<keyword evidence="1" id="KW-1185">Reference proteome</keyword>
<proteinExistence type="predicted"/>
<evidence type="ECO:0000313" key="1">
    <source>
        <dbReference type="Proteomes" id="UP000504603"/>
    </source>
</evidence>
<dbReference type="Proteomes" id="UP000504603">
    <property type="component" value="Unplaced"/>
</dbReference>
<gene>
    <name evidence="2" type="primary">LOC111012179</name>
</gene>
<dbReference type="OrthoDB" id="1678883at2759"/>
<accession>A0A6J1CL72</accession>
<dbReference type="RefSeq" id="XP_022141927.1">
    <property type="nucleotide sequence ID" value="XM_022286235.1"/>
</dbReference>
<dbReference type="AlphaFoldDB" id="A0A6J1CL72"/>